<dbReference type="RefSeq" id="WP_076448539.1">
    <property type="nucleotide sequence ID" value="NZ_FTOQ01000008.1"/>
</dbReference>
<feature type="transmembrane region" description="Helical" evidence="1">
    <location>
        <begin position="92"/>
        <end position="110"/>
    </location>
</feature>
<dbReference type="AlphaFoldDB" id="A0A1N7NEW6"/>
<keyword evidence="1" id="KW-0472">Membrane</keyword>
<feature type="transmembrane region" description="Helical" evidence="1">
    <location>
        <begin position="6"/>
        <end position="25"/>
    </location>
</feature>
<keyword evidence="3" id="KW-1185">Reference proteome</keyword>
<evidence type="ECO:0000313" key="3">
    <source>
        <dbReference type="Proteomes" id="UP000186684"/>
    </source>
</evidence>
<feature type="transmembrane region" description="Helical" evidence="1">
    <location>
        <begin position="196"/>
        <end position="225"/>
    </location>
</feature>
<organism evidence="2 3">
    <name type="scientific">Roseivivax lentus</name>
    <dbReference type="NCBI Taxonomy" id="633194"/>
    <lineage>
        <taxon>Bacteria</taxon>
        <taxon>Pseudomonadati</taxon>
        <taxon>Pseudomonadota</taxon>
        <taxon>Alphaproteobacteria</taxon>
        <taxon>Rhodobacterales</taxon>
        <taxon>Roseobacteraceae</taxon>
        <taxon>Roseivivax</taxon>
    </lineage>
</organism>
<dbReference type="Proteomes" id="UP000186684">
    <property type="component" value="Unassembled WGS sequence"/>
</dbReference>
<evidence type="ECO:0000313" key="2">
    <source>
        <dbReference type="EMBL" id="SIS96933.1"/>
    </source>
</evidence>
<protein>
    <submittedName>
        <fullName evidence="2">Uncharacterized protein</fullName>
    </submittedName>
</protein>
<gene>
    <name evidence="2" type="ORF">SAMN05421759_10830</name>
</gene>
<evidence type="ECO:0000256" key="1">
    <source>
        <dbReference type="SAM" id="Phobius"/>
    </source>
</evidence>
<name>A0A1N7NEW6_9RHOB</name>
<accession>A0A1N7NEW6</accession>
<dbReference type="OrthoDB" id="8235642at2"/>
<keyword evidence="1" id="KW-1133">Transmembrane helix</keyword>
<dbReference type="EMBL" id="FTOQ01000008">
    <property type="protein sequence ID" value="SIS96933.1"/>
    <property type="molecule type" value="Genomic_DNA"/>
</dbReference>
<proteinExistence type="predicted"/>
<keyword evidence="1" id="KW-0812">Transmembrane</keyword>
<feature type="transmembrane region" description="Helical" evidence="1">
    <location>
        <begin position="37"/>
        <end position="57"/>
    </location>
</feature>
<feature type="transmembrane region" description="Helical" evidence="1">
    <location>
        <begin position="63"/>
        <end position="80"/>
    </location>
</feature>
<feature type="transmembrane region" description="Helical" evidence="1">
    <location>
        <begin position="130"/>
        <end position="146"/>
    </location>
</feature>
<feature type="transmembrane region" description="Helical" evidence="1">
    <location>
        <begin position="153"/>
        <end position="176"/>
    </location>
</feature>
<sequence>MIAPVPLTLFVLVIAGLSAALAAIMARAMQWGPVASALVMVTWLALTGALPFLFVWLDLGPAGQFPSFALTLVLVVLLGLTKPGHRVVAANGLAWLAAIHVFRLPLEYVLIQWNGAGFMPEQMTWRGDNLDVITGLLAIPAAVVIARDIRPRLIAFAFNALGLAMLVNIIAIVALSSPTPLRALLGGYQTKPDVLVGLYFPTVWIASVAVAGAVFLHVSSLSYLIRQSRHRTSAVPE</sequence>
<reference evidence="3" key="1">
    <citation type="submission" date="2017-01" db="EMBL/GenBank/DDBJ databases">
        <authorList>
            <person name="Varghese N."/>
            <person name="Submissions S."/>
        </authorList>
    </citation>
    <scope>NUCLEOTIDE SEQUENCE [LARGE SCALE GENOMIC DNA]</scope>
    <source>
        <strain evidence="3">DSM 29430</strain>
    </source>
</reference>